<keyword evidence="8 9" id="KW-0472">Membrane</keyword>
<keyword evidence="12" id="KW-1185">Reference proteome</keyword>
<dbReference type="AlphaFoldDB" id="A0A1E5Q7A1"/>
<reference evidence="12" key="1">
    <citation type="submission" date="2016-07" db="EMBL/GenBank/DDBJ databases">
        <authorList>
            <person name="Florea S."/>
            <person name="Webb J.S."/>
            <person name="Jaromczyk J."/>
            <person name="Schardl C.L."/>
        </authorList>
    </citation>
    <scope>NUCLEOTIDE SEQUENCE [LARGE SCALE GENOMIC DNA]</scope>
    <source>
        <strain evidence="12">MV-1</strain>
    </source>
</reference>
<feature type="transmembrane region" description="Helical" evidence="9">
    <location>
        <begin position="153"/>
        <end position="175"/>
    </location>
</feature>
<evidence type="ECO:0000256" key="5">
    <source>
        <dbReference type="ARBA" id="ARBA00022519"/>
    </source>
</evidence>
<evidence type="ECO:0000256" key="9">
    <source>
        <dbReference type="RuleBase" id="RU363032"/>
    </source>
</evidence>
<feature type="transmembrane region" description="Helical" evidence="9">
    <location>
        <begin position="20"/>
        <end position="39"/>
    </location>
</feature>
<dbReference type="InterPro" id="IPR010065">
    <property type="entry name" value="AA_ABC_transptr_permease_3TM"/>
</dbReference>
<evidence type="ECO:0000256" key="3">
    <source>
        <dbReference type="ARBA" id="ARBA00022448"/>
    </source>
</evidence>
<dbReference type="STRING" id="28181.BEN30_11125"/>
<evidence type="ECO:0000256" key="4">
    <source>
        <dbReference type="ARBA" id="ARBA00022475"/>
    </source>
</evidence>
<feature type="transmembrane region" description="Helical" evidence="9">
    <location>
        <begin position="64"/>
        <end position="88"/>
    </location>
</feature>
<dbReference type="PROSITE" id="PS50928">
    <property type="entry name" value="ABC_TM1"/>
    <property type="match status" value="1"/>
</dbReference>
<feature type="transmembrane region" description="Helical" evidence="9">
    <location>
        <begin position="94"/>
        <end position="112"/>
    </location>
</feature>
<keyword evidence="4" id="KW-1003">Cell membrane</keyword>
<dbReference type="InterPro" id="IPR035906">
    <property type="entry name" value="MetI-like_sf"/>
</dbReference>
<dbReference type="NCBIfam" id="TIGR01726">
    <property type="entry name" value="HEQRo_perm_3TM"/>
    <property type="match status" value="1"/>
</dbReference>
<evidence type="ECO:0000256" key="7">
    <source>
        <dbReference type="ARBA" id="ARBA00022989"/>
    </source>
</evidence>
<dbReference type="PANTHER" id="PTHR30133:SF2">
    <property type="entry name" value="ARGININE ABC TRANSPORTER PERMEASE PROTEIN ARTQ"/>
    <property type="match status" value="1"/>
</dbReference>
<comment type="similarity">
    <text evidence="2">Belongs to the binding-protein-dependent transport system permease family. HisMQ subfamily.</text>
</comment>
<gene>
    <name evidence="11" type="ORF">BEN30_11125</name>
</gene>
<dbReference type="PANTHER" id="PTHR30133">
    <property type="entry name" value="CATIONIC AMINO ACID TRANSPORTER, MEMBRANE COMPONENT"/>
    <property type="match status" value="1"/>
</dbReference>
<protein>
    <submittedName>
        <fullName evidence="11">ABC transporter permease</fullName>
    </submittedName>
</protein>
<dbReference type="Gene3D" id="1.10.3720.10">
    <property type="entry name" value="MetI-like"/>
    <property type="match status" value="1"/>
</dbReference>
<dbReference type="InterPro" id="IPR000515">
    <property type="entry name" value="MetI-like"/>
</dbReference>
<evidence type="ECO:0000256" key="2">
    <source>
        <dbReference type="ARBA" id="ARBA00010072"/>
    </source>
</evidence>
<comment type="caution">
    <text evidence="11">The sequence shown here is derived from an EMBL/GenBank/DDBJ whole genome shotgun (WGS) entry which is preliminary data.</text>
</comment>
<keyword evidence="5" id="KW-0997">Cell inner membrane</keyword>
<dbReference type="Proteomes" id="UP000095347">
    <property type="component" value="Unassembled WGS sequence"/>
</dbReference>
<comment type="subcellular location">
    <subcellularLocation>
        <location evidence="1">Cell inner membrane</location>
        <topology evidence="1">Multi-pass membrane protein</topology>
    </subcellularLocation>
    <subcellularLocation>
        <location evidence="9">Cell membrane</location>
        <topology evidence="9">Multi-pass membrane protein</topology>
    </subcellularLocation>
</comment>
<feature type="domain" description="ABC transmembrane type-1" evidence="10">
    <location>
        <begin position="15"/>
        <end position="216"/>
    </location>
</feature>
<keyword evidence="6 9" id="KW-0812">Transmembrane</keyword>
<dbReference type="InterPro" id="IPR051613">
    <property type="entry name" value="ABC_transp_permease_HisMQ"/>
</dbReference>
<name>A0A1E5Q7A1_9PROT</name>
<evidence type="ECO:0000259" key="10">
    <source>
        <dbReference type="PROSITE" id="PS50928"/>
    </source>
</evidence>
<sequence>MIDLQGFGALLFAGTQVTLQLALAALVVGLILGLLGATAKLSEHAPVRLLGNGYSTLVRGLPEFLVVLTFYFGATDILMAVASTLFGYDGYIEVSAFAAGTTALGFIFGAYASELFRGAIISIPGGQAEAARALGMTKRQTFFRITLPQVWRIALPGLGNLFMILMKDTALISVVGLEELMRVTAFAVGRTKEPFTLYLTAAVIYLLLTSIASLGLRYLEKRAALGVREALS</sequence>
<feature type="transmembrane region" description="Helical" evidence="9">
    <location>
        <begin position="195"/>
        <end position="219"/>
    </location>
</feature>
<evidence type="ECO:0000256" key="8">
    <source>
        <dbReference type="ARBA" id="ARBA00023136"/>
    </source>
</evidence>
<dbReference type="OrthoDB" id="9815029at2"/>
<dbReference type="GO" id="GO:0022857">
    <property type="term" value="F:transmembrane transporter activity"/>
    <property type="evidence" value="ECO:0007669"/>
    <property type="project" value="InterPro"/>
</dbReference>
<evidence type="ECO:0000313" key="12">
    <source>
        <dbReference type="Proteomes" id="UP000095347"/>
    </source>
</evidence>
<dbReference type="SUPFAM" id="SSF161098">
    <property type="entry name" value="MetI-like"/>
    <property type="match status" value="1"/>
</dbReference>
<organism evidence="11 12">
    <name type="scientific">Magnetovibrio blakemorei</name>
    <dbReference type="NCBI Taxonomy" id="28181"/>
    <lineage>
        <taxon>Bacteria</taxon>
        <taxon>Pseudomonadati</taxon>
        <taxon>Pseudomonadota</taxon>
        <taxon>Alphaproteobacteria</taxon>
        <taxon>Rhodospirillales</taxon>
        <taxon>Magnetovibrionaceae</taxon>
        <taxon>Magnetovibrio</taxon>
    </lineage>
</organism>
<dbReference type="GO" id="GO:0043190">
    <property type="term" value="C:ATP-binding cassette (ABC) transporter complex"/>
    <property type="evidence" value="ECO:0007669"/>
    <property type="project" value="InterPro"/>
</dbReference>
<evidence type="ECO:0000256" key="1">
    <source>
        <dbReference type="ARBA" id="ARBA00004429"/>
    </source>
</evidence>
<accession>A0A1E5Q7A1</accession>
<evidence type="ECO:0000256" key="6">
    <source>
        <dbReference type="ARBA" id="ARBA00022692"/>
    </source>
</evidence>
<evidence type="ECO:0000313" key="11">
    <source>
        <dbReference type="EMBL" id="OEJ66935.1"/>
    </source>
</evidence>
<keyword evidence="3 9" id="KW-0813">Transport</keyword>
<dbReference type="Pfam" id="PF00528">
    <property type="entry name" value="BPD_transp_1"/>
    <property type="match status" value="1"/>
</dbReference>
<keyword evidence="7 9" id="KW-1133">Transmembrane helix</keyword>
<dbReference type="CDD" id="cd06261">
    <property type="entry name" value="TM_PBP2"/>
    <property type="match status" value="1"/>
</dbReference>
<dbReference type="RefSeq" id="WP_069958141.1">
    <property type="nucleotide sequence ID" value="NZ_MCGG01000027.1"/>
</dbReference>
<proteinExistence type="inferred from homology"/>
<dbReference type="EMBL" id="MCGG01000027">
    <property type="protein sequence ID" value="OEJ66935.1"/>
    <property type="molecule type" value="Genomic_DNA"/>
</dbReference>